<protein>
    <submittedName>
        <fullName evidence="1">Uncharacterized protein</fullName>
    </submittedName>
</protein>
<evidence type="ECO:0000313" key="2">
    <source>
        <dbReference type="Proteomes" id="UP000652219"/>
    </source>
</evidence>
<reference evidence="1 2" key="1">
    <citation type="journal article" date="2020" name="Phytopathology">
        <title>Genome Sequence Resources of Colletotrichum truncatum, C. plurivorum, C. musicola, and C. sojae: Four Species Pathogenic to Soybean (Glycine max).</title>
        <authorList>
            <person name="Rogerio F."/>
            <person name="Boufleur T.R."/>
            <person name="Ciampi-Guillardi M."/>
            <person name="Sukno S.A."/>
            <person name="Thon M.R."/>
            <person name="Massola Junior N.S."/>
            <person name="Baroncelli R."/>
        </authorList>
    </citation>
    <scope>NUCLEOTIDE SEQUENCE [LARGE SCALE GENOMIC DNA]</scope>
    <source>
        <strain evidence="1 2">LFN0009</strain>
    </source>
</reference>
<sequence length="86" mass="9788">MNTNRRQIKTRTFAERCGTDQGFNCPDPEVNELVRRVDNALKEAYKAADTLKKGDTELLALVEKMEAKVSSWKDEEQAAEMKPEAQ</sequence>
<dbReference type="EMBL" id="WIGN01000325">
    <property type="protein sequence ID" value="KAF6799390.1"/>
    <property type="molecule type" value="Genomic_DNA"/>
</dbReference>
<gene>
    <name evidence="1" type="ORF">CSOJ01_12533</name>
</gene>
<name>A0A8H6IUL9_9PEZI</name>
<organism evidence="1 2">
    <name type="scientific">Colletotrichum sojae</name>
    <dbReference type="NCBI Taxonomy" id="2175907"/>
    <lineage>
        <taxon>Eukaryota</taxon>
        <taxon>Fungi</taxon>
        <taxon>Dikarya</taxon>
        <taxon>Ascomycota</taxon>
        <taxon>Pezizomycotina</taxon>
        <taxon>Sordariomycetes</taxon>
        <taxon>Hypocreomycetidae</taxon>
        <taxon>Glomerellales</taxon>
        <taxon>Glomerellaceae</taxon>
        <taxon>Colletotrichum</taxon>
        <taxon>Colletotrichum orchidearum species complex</taxon>
    </lineage>
</organism>
<dbReference type="AlphaFoldDB" id="A0A8H6IUL9"/>
<proteinExistence type="predicted"/>
<dbReference type="Proteomes" id="UP000652219">
    <property type="component" value="Unassembled WGS sequence"/>
</dbReference>
<comment type="caution">
    <text evidence="1">The sequence shown here is derived from an EMBL/GenBank/DDBJ whole genome shotgun (WGS) entry which is preliminary data.</text>
</comment>
<accession>A0A8H6IUL9</accession>
<keyword evidence="2" id="KW-1185">Reference proteome</keyword>
<evidence type="ECO:0000313" key="1">
    <source>
        <dbReference type="EMBL" id="KAF6799390.1"/>
    </source>
</evidence>